<dbReference type="PROSITE" id="PS51257">
    <property type="entry name" value="PROKAR_LIPOPROTEIN"/>
    <property type="match status" value="1"/>
</dbReference>
<evidence type="ECO:0000256" key="1">
    <source>
        <dbReference type="SAM" id="SignalP"/>
    </source>
</evidence>
<keyword evidence="3" id="KW-1185">Reference proteome</keyword>
<accession>A0ABR7T6Z2</accession>
<evidence type="ECO:0000313" key="2">
    <source>
        <dbReference type="EMBL" id="MBC9786524.1"/>
    </source>
</evidence>
<dbReference type="EMBL" id="JACVHF010000043">
    <property type="protein sequence ID" value="MBC9786524.1"/>
    <property type="molecule type" value="Genomic_DNA"/>
</dbReference>
<gene>
    <name evidence="2" type="ORF">H1S01_18885</name>
</gene>
<reference evidence="2 3" key="1">
    <citation type="submission" date="2020-07" db="EMBL/GenBank/DDBJ databases">
        <title>Draft whole-genome sequence of Heliobacterium chlorum DSM 3682, type strain.</title>
        <authorList>
            <person name="Kyndt J.A."/>
            <person name="Meyer T.E."/>
            <person name="Imhoff J.F."/>
        </authorList>
    </citation>
    <scope>NUCLEOTIDE SEQUENCE [LARGE SCALE GENOMIC DNA]</scope>
    <source>
        <strain evidence="2 3">DSM 3682</strain>
    </source>
</reference>
<feature type="chain" id="PRO_5045637861" description="Lipoprotein" evidence="1">
    <location>
        <begin position="21"/>
        <end position="202"/>
    </location>
</feature>
<dbReference type="RefSeq" id="WP_188041946.1">
    <property type="nucleotide sequence ID" value="NZ_JACVHF010000043.1"/>
</dbReference>
<proteinExistence type="predicted"/>
<feature type="signal peptide" evidence="1">
    <location>
        <begin position="1"/>
        <end position="20"/>
    </location>
</feature>
<protein>
    <recommendedName>
        <fullName evidence="4">Lipoprotein</fullName>
    </recommendedName>
</protein>
<evidence type="ECO:0008006" key="4">
    <source>
        <dbReference type="Google" id="ProtNLM"/>
    </source>
</evidence>
<comment type="caution">
    <text evidence="2">The sequence shown here is derived from an EMBL/GenBank/DDBJ whole genome shotgun (WGS) entry which is preliminary data.</text>
</comment>
<keyword evidence="1" id="KW-0732">Signal</keyword>
<evidence type="ECO:0000313" key="3">
    <source>
        <dbReference type="Proteomes" id="UP000617402"/>
    </source>
</evidence>
<organism evidence="2 3">
    <name type="scientific">Heliobacterium chlorum</name>
    <dbReference type="NCBI Taxonomy" id="2698"/>
    <lineage>
        <taxon>Bacteria</taxon>
        <taxon>Bacillati</taxon>
        <taxon>Bacillota</taxon>
        <taxon>Clostridia</taxon>
        <taxon>Eubacteriales</taxon>
        <taxon>Heliobacteriaceae</taxon>
        <taxon>Heliobacterium</taxon>
    </lineage>
</organism>
<name>A0ABR7T6Z2_HELCL</name>
<dbReference type="Proteomes" id="UP000617402">
    <property type="component" value="Unassembled WGS sequence"/>
</dbReference>
<sequence length="202" mass="22948">MLKRIIATINCCFLIGLITACSPMSHSPVQTISSNDQIMTDRTNQSVDELQNQLESYKEFNNIALKIMTHEQIISVAEKLWKYSLKLDDINIPANGMIEIDRTNFRIVLSEKTQAYSTVPVEIENLGRLKELHANGSYSEHFRIVSNTPYHIEATSGTVVSSYQYIFENISPGSVIELEITSQLQKRLELNTNRIQILVKKA</sequence>